<dbReference type="InterPro" id="IPR000843">
    <property type="entry name" value="HTH_LacI"/>
</dbReference>
<reference evidence="5 6" key="1">
    <citation type="journal article" date="2017" name="Antonie Van Leeuwenhoek">
        <title>Phylogenomic resolution of the bacterial genus Pantoea and its relationship with Erwinia and Tatumella.</title>
        <authorList>
            <person name="Palmer M."/>
            <person name="Steenkamp E.T."/>
            <person name="Coetzee M.P."/>
            <person name="Chan W.Y."/>
            <person name="van Zyl E."/>
            <person name="De Maayer P."/>
            <person name="Coutinho T.A."/>
            <person name="Blom J."/>
            <person name="Smits T.H."/>
            <person name="Duffy B."/>
            <person name="Venter S.N."/>
        </authorList>
    </citation>
    <scope>NUCLEOTIDE SEQUENCE [LARGE SCALE GENOMIC DNA]</scope>
    <source>
        <strain evidence="5 6">LMG 2657</strain>
    </source>
</reference>
<keyword evidence="2" id="KW-0238">DNA-binding</keyword>
<dbReference type="STRING" id="55209.HA50_27775"/>
<dbReference type="SMART" id="SM00354">
    <property type="entry name" value="HTH_LACI"/>
    <property type="match status" value="1"/>
</dbReference>
<evidence type="ECO:0000313" key="6">
    <source>
        <dbReference type="Proteomes" id="UP000193749"/>
    </source>
</evidence>
<dbReference type="GO" id="GO:0000976">
    <property type="term" value="F:transcription cis-regulatory region binding"/>
    <property type="evidence" value="ECO:0007669"/>
    <property type="project" value="TreeGrafter"/>
</dbReference>
<evidence type="ECO:0000313" key="5">
    <source>
        <dbReference type="EMBL" id="ORM87746.1"/>
    </source>
</evidence>
<dbReference type="PANTHER" id="PTHR30146:SF109">
    <property type="entry name" value="HTH-TYPE TRANSCRIPTIONAL REGULATOR GALS"/>
    <property type="match status" value="1"/>
</dbReference>
<dbReference type="EMBL" id="MLJI01000003">
    <property type="protein sequence ID" value="ORM87746.1"/>
    <property type="molecule type" value="Genomic_DNA"/>
</dbReference>
<keyword evidence="1" id="KW-0805">Transcription regulation</keyword>
<dbReference type="InterPro" id="IPR010982">
    <property type="entry name" value="Lambda_DNA-bd_dom_sf"/>
</dbReference>
<dbReference type="InterPro" id="IPR028082">
    <property type="entry name" value="Peripla_BP_I"/>
</dbReference>
<dbReference type="CDD" id="cd01392">
    <property type="entry name" value="HTH_LacI"/>
    <property type="match status" value="1"/>
</dbReference>
<organism evidence="5 6">
    <name type="scientific">Pantoea cypripedii</name>
    <name type="common">Pectobacterium cypripedii</name>
    <name type="synonym">Erwinia cypripedii</name>
    <dbReference type="NCBI Taxonomy" id="55209"/>
    <lineage>
        <taxon>Bacteria</taxon>
        <taxon>Pseudomonadati</taxon>
        <taxon>Pseudomonadota</taxon>
        <taxon>Gammaproteobacteria</taxon>
        <taxon>Enterobacterales</taxon>
        <taxon>Erwiniaceae</taxon>
        <taxon>Pantoea</taxon>
    </lineage>
</organism>
<evidence type="ECO:0000256" key="3">
    <source>
        <dbReference type="ARBA" id="ARBA00023163"/>
    </source>
</evidence>
<dbReference type="Gene3D" id="1.10.260.40">
    <property type="entry name" value="lambda repressor-like DNA-binding domains"/>
    <property type="match status" value="1"/>
</dbReference>
<name>A0A1X1EFN6_PANCY</name>
<comment type="caution">
    <text evidence="5">The sequence shown here is derived from an EMBL/GenBank/DDBJ whole genome shotgun (WGS) entry which is preliminary data.</text>
</comment>
<feature type="domain" description="HTH lacI-type" evidence="4">
    <location>
        <begin position="11"/>
        <end position="65"/>
    </location>
</feature>
<evidence type="ECO:0000259" key="4">
    <source>
        <dbReference type="PROSITE" id="PS50932"/>
    </source>
</evidence>
<dbReference type="Pfam" id="PF00356">
    <property type="entry name" value="LacI"/>
    <property type="match status" value="1"/>
</dbReference>
<dbReference type="RefSeq" id="WP_167379275.1">
    <property type="nucleotide sequence ID" value="NZ_JAGGMY010000004.1"/>
</dbReference>
<dbReference type="PROSITE" id="PS50932">
    <property type="entry name" value="HTH_LACI_2"/>
    <property type="match status" value="1"/>
</dbReference>
<keyword evidence="6" id="KW-1185">Reference proteome</keyword>
<proteinExistence type="predicted"/>
<dbReference type="AlphaFoldDB" id="A0A1X1EFN6"/>
<gene>
    <name evidence="5" type="ORF">HA50_27775</name>
</gene>
<dbReference type="SUPFAM" id="SSF47413">
    <property type="entry name" value="lambda repressor-like DNA-binding domains"/>
    <property type="match status" value="1"/>
</dbReference>
<evidence type="ECO:0000256" key="1">
    <source>
        <dbReference type="ARBA" id="ARBA00023015"/>
    </source>
</evidence>
<dbReference type="SUPFAM" id="SSF53822">
    <property type="entry name" value="Periplasmic binding protein-like I"/>
    <property type="match status" value="1"/>
</dbReference>
<dbReference type="CDD" id="cd06278">
    <property type="entry name" value="PBP1_LacI-like"/>
    <property type="match status" value="1"/>
</dbReference>
<keyword evidence="3" id="KW-0804">Transcription</keyword>
<dbReference type="Pfam" id="PF00532">
    <property type="entry name" value="Peripla_BP_1"/>
    <property type="match status" value="1"/>
</dbReference>
<sequence length="337" mass="37085">MSKPITKPHKATASDVARQAGVSKWTVSRAFTPGASISDKARERVLAVATELGYRPNLLARSLSQKKTHIIGVVIDEMRNPHSLLLIDTVTNQLQKRGYMALLLNITNSENHKSVMMLADQLQVDGLLFLGTVLTEELVDIAQELHHIPLVQLCRNNDVPGIDVVKIDDLRAGQQLGELLLTQGYTRFGYMCGPETNSNHLQRLDGLQLTLAEAGLTLEVLLTAGSYAQERSYAVLTDYLNAHAPADRIDALFCENDVLALGALEALREGAGNKHMAVVGFDGIEEAALPGWQLTTYNQRIDLLIEEALNRLIDERATPGGVWTRGELQIRRSHLKS</sequence>
<dbReference type="Proteomes" id="UP000193749">
    <property type="component" value="Unassembled WGS sequence"/>
</dbReference>
<evidence type="ECO:0000256" key="2">
    <source>
        <dbReference type="ARBA" id="ARBA00023125"/>
    </source>
</evidence>
<accession>A0A1X1EFN6</accession>
<dbReference type="GO" id="GO:0003700">
    <property type="term" value="F:DNA-binding transcription factor activity"/>
    <property type="evidence" value="ECO:0007669"/>
    <property type="project" value="TreeGrafter"/>
</dbReference>
<protein>
    <submittedName>
        <fullName evidence="5">LacI family transcriptional regulator</fullName>
    </submittedName>
</protein>
<dbReference type="InterPro" id="IPR001761">
    <property type="entry name" value="Peripla_BP/Lac1_sug-bd_dom"/>
</dbReference>
<dbReference type="Gene3D" id="3.40.50.2300">
    <property type="match status" value="2"/>
</dbReference>
<dbReference type="PANTHER" id="PTHR30146">
    <property type="entry name" value="LACI-RELATED TRANSCRIPTIONAL REPRESSOR"/>
    <property type="match status" value="1"/>
</dbReference>